<evidence type="ECO:0000256" key="7">
    <source>
        <dbReference type="ARBA" id="ARBA00023053"/>
    </source>
</evidence>
<name>A0A8J3NJW9_9ACTN</name>
<evidence type="ECO:0000256" key="3">
    <source>
        <dbReference type="ARBA" id="ARBA00022449"/>
    </source>
</evidence>
<dbReference type="NCBIfam" id="TIGR00773">
    <property type="entry name" value="NhaA"/>
    <property type="match status" value="1"/>
</dbReference>
<evidence type="ECO:0000256" key="9">
    <source>
        <dbReference type="ARBA" id="ARBA00023136"/>
    </source>
</evidence>
<evidence type="ECO:0000256" key="10">
    <source>
        <dbReference type="ARBA" id="ARBA00023201"/>
    </source>
</evidence>
<protein>
    <recommendedName>
        <fullName evidence="11">Na(+)/H(+) antiporter NhaA</fullName>
    </recommendedName>
    <alternativeName>
        <fullName evidence="11">Sodium/proton antiporter NhaA</fullName>
    </alternativeName>
</protein>
<keyword evidence="3 11" id="KW-0050">Antiport</keyword>
<comment type="caution">
    <text evidence="12">The sequence shown here is derived from an EMBL/GenBank/DDBJ whole genome shotgun (WGS) entry which is preliminary data.</text>
</comment>
<feature type="transmembrane region" description="Helical" evidence="11">
    <location>
        <begin position="150"/>
        <end position="170"/>
    </location>
</feature>
<dbReference type="Pfam" id="PF06965">
    <property type="entry name" value="Na_H_antiport_1"/>
    <property type="match status" value="1"/>
</dbReference>
<evidence type="ECO:0000256" key="2">
    <source>
        <dbReference type="ARBA" id="ARBA00022448"/>
    </source>
</evidence>
<evidence type="ECO:0000256" key="8">
    <source>
        <dbReference type="ARBA" id="ARBA00023065"/>
    </source>
</evidence>
<keyword evidence="13" id="KW-1185">Reference proteome</keyword>
<keyword evidence="2 11" id="KW-0813">Transport</keyword>
<feature type="transmembrane region" description="Helical" evidence="11">
    <location>
        <begin position="234"/>
        <end position="262"/>
    </location>
</feature>
<keyword evidence="9 11" id="KW-0472">Membrane</keyword>
<comment type="subcellular location">
    <subcellularLocation>
        <location evidence="1">Cell inner membrane</location>
        <topology evidence="1">Multi-pass membrane protein</topology>
    </subcellularLocation>
    <subcellularLocation>
        <location evidence="11">Cell membrane</location>
        <topology evidence="11">Multi-pass membrane protein</topology>
    </subcellularLocation>
</comment>
<keyword evidence="10 11" id="KW-0739">Sodium transport</keyword>
<feature type="transmembrane region" description="Helical" evidence="11">
    <location>
        <begin position="390"/>
        <end position="406"/>
    </location>
</feature>
<dbReference type="GO" id="GO:0005886">
    <property type="term" value="C:plasma membrane"/>
    <property type="evidence" value="ECO:0007669"/>
    <property type="project" value="UniProtKB-SubCell"/>
</dbReference>
<reference evidence="12 13" key="1">
    <citation type="submission" date="2021-01" db="EMBL/GenBank/DDBJ databases">
        <title>Whole genome shotgun sequence of Catellatospora bangladeshensis NBRC 107357.</title>
        <authorList>
            <person name="Komaki H."/>
            <person name="Tamura T."/>
        </authorList>
    </citation>
    <scope>NUCLEOTIDE SEQUENCE [LARGE SCALE GENOMIC DNA]</scope>
    <source>
        <strain evidence="12 13">NBRC 107357</strain>
    </source>
</reference>
<dbReference type="AlphaFoldDB" id="A0A8J3NJW9"/>
<dbReference type="HAMAP" id="MF_01844">
    <property type="entry name" value="NhaA"/>
    <property type="match status" value="1"/>
</dbReference>
<dbReference type="EMBL" id="BONF01000020">
    <property type="protein sequence ID" value="GIF82438.1"/>
    <property type="molecule type" value="Genomic_DNA"/>
</dbReference>
<feature type="transmembrane region" description="Helical" evidence="11">
    <location>
        <begin position="282"/>
        <end position="306"/>
    </location>
</feature>
<evidence type="ECO:0000256" key="4">
    <source>
        <dbReference type="ARBA" id="ARBA00022475"/>
    </source>
</evidence>
<keyword evidence="8 11" id="KW-0406">Ion transport</keyword>
<accession>A0A8J3NJW9</accession>
<dbReference type="PANTHER" id="PTHR30341">
    <property type="entry name" value="SODIUM ION/PROTON ANTIPORTER NHAA-RELATED"/>
    <property type="match status" value="1"/>
</dbReference>
<keyword evidence="6 11" id="KW-1133">Transmembrane helix</keyword>
<dbReference type="InterPro" id="IPR004670">
    <property type="entry name" value="NhaA"/>
</dbReference>
<dbReference type="GO" id="GO:0006885">
    <property type="term" value="P:regulation of pH"/>
    <property type="evidence" value="ECO:0007669"/>
    <property type="project" value="UniProtKB-UniRule"/>
</dbReference>
<dbReference type="RefSeq" id="WP_203747663.1">
    <property type="nucleotide sequence ID" value="NZ_BONF01000020.1"/>
</dbReference>
<dbReference type="PANTHER" id="PTHR30341:SF0">
    <property type="entry name" value="NA(+)_H(+) ANTIPORTER NHAA"/>
    <property type="match status" value="1"/>
</dbReference>
<keyword evidence="4 11" id="KW-1003">Cell membrane</keyword>
<comment type="function">
    <text evidence="11">Na(+)/H(+) antiporter that extrudes sodium in exchange for external protons.</text>
</comment>
<evidence type="ECO:0000256" key="5">
    <source>
        <dbReference type="ARBA" id="ARBA00022692"/>
    </source>
</evidence>
<comment type="similarity">
    <text evidence="11">Belongs to the NhaA Na(+)/H(+) (TC 2.A.33) antiporter family.</text>
</comment>
<comment type="catalytic activity">
    <reaction evidence="11">
        <text>Na(+)(in) + 2 H(+)(out) = Na(+)(out) + 2 H(+)(in)</text>
        <dbReference type="Rhea" id="RHEA:29251"/>
        <dbReference type="ChEBI" id="CHEBI:15378"/>
        <dbReference type="ChEBI" id="CHEBI:29101"/>
    </reaction>
</comment>
<organism evidence="12 13">
    <name type="scientific">Catellatospora bangladeshensis</name>
    <dbReference type="NCBI Taxonomy" id="310355"/>
    <lineage>
        <taxon>Bacteria</taxon>
        <taxon>Bacillati</taxon>
        <taxon>Actinomycetota</taxon>
        <taxon>Actinomycetes</taxon>
        <taxon>Micromonosporales</taxon>
        <taxon>Micromonosporaceae</taxon>
        <taxon>Catellatospora</taxon>
    </lineage>
</organism>
<keyword evidence="5 11" id="KW-0812">Transmembrane</keyword>
<feature type="transmembrane region" description="Helical" evidence="11">
    <location>
        <begin position="123"/>
        <end position="144"/>
    </location>
</feature>
<evidence type="ECO:0000313" key="13">
    <source>
        <dbReference type="Proteomes" id="UP000601223"/>
    </source>
</evidence>
<feature type="transmembrane region" description="Helical" evidence="11">
    <location>
        <begin position="80"/>
        <end position="102"/>
    </location>
</feature>
<evidence type="ECO:0000313" key="12">
    <source>
        <dbReference type="EMBL" id="GIF82438.1"/>
    </source>
</evidence>
<gene>
    <name evidence="12" type="primary">nhaA_1</name>
    <name evidence="11" type="synonym">nhaA</name>
    <name evidence="12" type="ORF">Cba03nite_37870</name>
</gene>
<feature type="transmembrane region" description="Helical" evidence="11">
    <location>
        <begin position="356"/>
        <end position="378"/>
    </location>
</feature>
<dbReference type="InterPro" id="IPR023171">
    <property type="entry name" value="Na/H_antiporter_dom_sf"/>
</dbReference>
<evidence type="ECO:0000256" key="1">
    <source>
        <dbReference type="ARBA" id="ARBA00004429"/>
    </source>
</evidence>
<keyword evidence="7 11" id="KW-0915">Sodium</keyword>
<comment type="caution">
    <text evidence="11">Lacks conserved residue(s) required for the propagation of feature annotation.</text>
</comment>
<dbReference type="GO" id="GO:0015385">
    <property type="term" value="F:sodium:proton antiporter activity"/>
    <property type="evidence" value="ECO:0007669"/>
    <property type="project" value="UniProtKB-UniRule"/>
</dbReference>
<dbReference type="Gene3D" id="1.20.1530.10">
    <property type="entry name" value="Na+/H+ antiporter like domain"/>
    <property type="match status" value="1"/>
</dbReference>
<sequence>MGESRTRPQASPRLKRMRRRRAQAARGAAAEVARFLRTEQIGGLVLLGATALALIIANSPLAGAYQRLSAYAFGPESLHLHLTVAQWAQDGLLTVFFVVAGLELKRELVVGELRDLRQAALPIAGAIGGMLVPALLCFLVAFGAPGGGDAWAVPVATDIAFALAVLAICAKDLPPSLRVFLLSLAIVDDLGAILLIAIAFTAHVALLPLLGAAAVLVAYGLLQQFRIRGWWLYLLLGLAAWALVHASGVHATVAGVAVGLLTRVKPDPGEHEPPATELEHRLQPISAGICVPLFAFFAAGITINAGALTAIFTDRVSLGVLLGLVVGKTVGVLGGAAIAVRTRLAALPEALNWRDLFAVAVVTGCGFTVSLLIAELAFAPGDQQSRVKGAVLLASLIASLLAAALLRRQVRVRAR</sequence>
<feature type="transmembrane region" description="Helical" evidence="11">
    <location>
        <begin position="318"/>
        <end position="340"/>
    </location>
</feature>
<proteinExistence type="inferred from homology"/>
<dbReference type="Proteomes" id="UP000601223">
    <property type="component" value="Unassembled WGS sequence"/>
</dbReference>
<evidence type="ECO:0000256" key="11">
    <source>
        <dbReference type="HAMAP-Rule" id="MF_01844"/>
    </source>
</evidence>
<evidence type="ECO:0000256" key="6">
    <source>
        <dbReference type="ARBA" id="ARBA00022989"/>
    </source>
</evidence>